<dbReference type="Pfam" id="PF21203">
    <property type="entry name" value="ECM10"/>
    <property type="match status" value="1"/>
</dbReference>
<dbReference type="EMBL" id="SOSA01000081">
    <property type="protein sequence ID" value="THC97251.1"/>
    <property type="molecule type" value="Genomic_DNA"/>
</dbReference>
<gene>
    <name evidence="3" type="ORF">EYZ11_003253</name>
</gene>
<keyword evidence="4" id="KW-1185">Reference proteome</keyword>
<organism evidence="3 4">
    <name type="scientific">Aspergillus tanneri</name>
    <dbReference type="NCBI Taxonomy" id="1220188"/>
    <lineage>
        <taxon>Eukaryota</taxon>
        <taxon>Fungi</taxon>
        <taxon>Dikarya</taxon>
        <taxon>Ascomycota</taxon>
        <taxon>Pezizomycotina</taxon>
        <taxon>Eurotiomycetes</taxon>
        <taxon>Eurotiomycetidae</taxon>
        <taxon>Eurotiales</taxon>
        <taxon>Aspergillaceae</taxon>
        <taxon>Aspergillus</taxon>
        <taxon>Aspergillus subgen. Circumdati</taxon>
    </lineage>
</organism>
<dbReference type="PANTHER" id="PTHR39219">
    <property type="entry name" value="ER MEMBRANE PROTEIN COMPLEX SUBUNIT 10"/>
    <property type="match status" value="1"/>
</dbReference>
<dbReference type="PANTHER" id="PTHR39219:SF1">
    <property type="entry name" value="ER MEMBRANE PROTEIN COMPLEX SUBUNIT 10"/>
    <property type="match status" value="1"/>
</dbReference>
<evidence type="ECO:0008006" key="5">
    <source>
        <dbReference type="Google" id="ProtNLM"/>
    </source>
</evidence>
<feature type="chain" id="PRO_5021013452" description="ER membrane protein complex subunit 10" evidence="2">
    <location>
        <begin position="21"/>
        <end position="206"/>
    </location>
</feature>
<protein>
    <recommendedName>
        <fullName evidence="5">ER membrane protein complex subunit 10</fullName>
    </recommendedName>
</protein>
<dbReference type="Proteomes" id="UP000308092">
    <property type="component" value="Unassembled WGS sequence"/>
</dbReference>
<dbReference type="VEuPathDB" id="FungiDB:EYZ11_003253"/>
<reference evidence="3 4" key="1">
    <citation type="submission" date="2019-03" db="EMBL/GenBank/DDBJ databases">
        <title>The genome sequence of a newly discovered highly antifungal drug resistant Aspergillus species, Aspergillus tanneri NIH 1004.</title>
        <authorList>
            <person name="Mounaud S."/>
            <person name="Singh I."/>
            <person name="Joardar V."/>
            <person name="Pakala S."/>
            <person name="Pakala S."/>
            <person name="Venepally P."/>
            <person name="Hoover J."/>
            <person name="Nierman W."/>
            <person name="Chung J."/>
            <person name="Losada L."/>
        </authorList>
    </citation>
    <scope>NUCLEOTIDE SEQUENCE [LARGE SCALE GENOMIC DNA]</scope>
    <source>
        <strain evidence="3 4">NIH1004</strain>
    </source>
</reference>
<sequence>MRPSTIVLSVISVVCPASLAKSPVSTTTDVFYWPPLAPEPSVLARISHDPITSSKPELISYSPPNPTSSENKKTQSPIDQDTVQIGLYIPTAKSKRWVGTLTSLSALSGSREHKSILRLHLNPSNEIYHVSLIPSSTLTVSSTSTGPIVELVPSEPGPRPHLNQPIVVSPDGAGPEEVSEKTLFQKYWWVFLIITFLALSGGSEGQ</sequence>
<feature type="region of interest" description="Disordered" evidence="1">
    <location>
        <begin position="54"/>
        <end position="79"/>
    </location>
</feature>
<evidence type="ECO:0000256" key="1">
    <source>
        <dbReference type="SAM" id="MobiDB-lite"/>
    </source>
</evidence>
<feature type="signal peptide" evidence="2">
    <location>
        <begin position="1"/>
        <end position="20"/>
    </location>
</feature>
<comment type="caution">
    <text evidence="3">The sequence shown here is derived from an EMBL/GenBank/DDBJ whole genome shotgun (WGS) entry which is preliminary data.</text>
</comment>
<evidence type="ECO:0000313" key="3">
    <source>
        <dbReference type="EMBL" id="THC97251.1"/>
    </source>
</evidence>
<accession>A0A4S3JTN9</accession>
<name>A0A4S3JTN9_9EURO</name>
<evidence type="ECO:0000313" key="4">
    <source>
        <dbReference type="Proteomes" id="UP000308092"/>
    </source>
</evidence>
<keyword evidence="2" id="KW-0732">Signal</keyword>
<evidence type="ECO:0000256" key="2">
    <source>
        <dbReference type="SAM" id="SignalP"/>
    </source>
</evidence>
<dbReference type="AlphaFoldDB" id="A0A4S3JTN9"/>
<proteinExistence type="predicted"/>